<keyword evidence="4" id="KW-1185">Reference proteome</keyword>
<proteinExistence type="inferred from homology"/>
<accession>A0ABU9VUL6</accession>
<dbReference type="Proteomes" id="UP001407405">
    <property type="component" value="Unassembled WGS sequence"/>
</dbReference>
<reference evidence="3 4" key="1">
    <citation type="submission" date="2024-04" db="EMBL/GenBank/DDBJ databases">
        <title>Genome sequencing and metabolic network reconstruction of aminoacids and betaine degradation by Anoxynatronum sibiricum.</title>
        <authorList>
            <person name="Detkova E.N."/>
            <person name="Boltjanskaja Y.V."/>
            <person name="Mardanov A.V."/>
            <person name="Kevbrin V."/>
        </authorList>
    </citation>
    <scope>NUCLEOTIDE SEQUENCE [LARGE SCALE GENOMIC DNA]</scope>
    <source>
        <strain evidence="3 4">Z-7981</strain>
    </source>
</reference>
<dbReference type="PANTHER" id="PTHR43000">
    <property type="entry name" value="DTDP-D-GLUCOSE 4,6-DEHYDRATASE-RELATED"/>
    <property type="match status" value="1"/>
</dbReference>
<dbReference type="EMBL" id="JBCITM010000009">
    <property type="protein sequence ID" value="MEN1760784.1"/>
    <property type="molecule type" value="Genomic_DNA"/>
</dbReference>
<dbReference type="Gene3D" id="3.40.50.720">
    <property type="entry name" value="NAD(P)-binding Rossmann-like Domain"/>
    <property type="match status" value="1"/>
</dbReference>
<dbReference type="InterPro" id="IPR036291">
    <property type="entry name" value="NAD(P)-bd_dom_sf"/>
</dbReference>
<sequence>MRILITGGAGCLGSNMVEHWLPAGHEILVIDNFATGKQEVLSEVPGLTITEGSIADERLMTHSFDSFEPEIVVHSAAAYKDPLDWQEDVATNVTGAILVARESLRKGVKRIINFQTALCYGRPHSIPVPIDHPTAPFTSYGISKTAGEAYLMSSGLPVISLRMANICGPRLAIGPIPTFYQRLKNGQNCFCSDTIRDFLDMSDFLALMDKLLEPEDLPTGVYNVSTGEGHSIQDIYNVVSQHLGIEPPEVPILPPGEDDVSVMVLDPTHTEKILRWKAKVTFEDTINNQLKWYDAYGITDVYSHLQQPTDKEK</sequence>
<organism evidence="3 4">
    <name type="scientific">Anoxynatronum sibiricum</name>
    <dbReference type="NCBI Taxonomy" id="210623"/>
    <lineage>
        <taxon>Bacteria</taxon>
        <taxon>Bacillati</taxon>
        <taxon>Bacillota</taxon>
        <taxon>Clostridia</taxon>
        <taxon>Eubacteriales</taxon>
        <taxon>Clostridiaceae</taxon>
        <taxon>Anoxynatronum</taxon>
    </lineage>
</organism>
<dbReference type="SUPFAM" id="SSF51735">
    <property type="entry name" value="NAD(P)-binding Rossmann-fold domains"/>
    <property type="match status" value="1"/>
</dbReference>
<evidence type="ECO:0000313" key="4">
    <source>
        <dbReference type="Proteomes" id="UP001407405"/>
    </source>
</evidence>
<gene>
    <name evidence="3" type="ORF">AAIG11_09880</name>
</gene>
<dbReference type="RefSeq" id="WP_343186109.1">
    <property type="nucleotide sequence ID" value="NZ_JBCITM010000009.1"/>
</dbReference>
<dbReference type="InterPro" id="IPR001509">
    <property type="entry name" value="Epimerase_deHydtase"/>
</dbReference>
<dbReference type="Pfam" id="PF01370">
    <property type="entry name" value="Epimerase"/>
    <property type="match status" value="1"/>
</dbReference>
<evidence type="ECO:0000259" key="2">
    <source>
        <dbReference type="Pfam" id="PF01370"/>
    </source>
</evidence>
<comment type="caution">
    <text evidence="3">The sequence shown here is derived from an EMBL/GenBank/DDBJ whole genome shotgun (WGS) entry which is preliminary data.</text>
</comment>
<evidence type="ECO:0000313" key="3">
    <source>
        <dbReference type="EMBL" id="MEN1760784.1"/>
    </source>
</evidence>
<comment type="similarity">
    <text evidence="1">Belongs to the NAD(P)-dependent epimerase/dehydratase family.</text>
</comment>
<feature type="domain" description="NAD-dependent epimerase/dehydratase" evidence="2">
    <location>
        <begin position="3"/>
        <end position="224"/>
    </location>
</feature>
<name>A0ABU9VUL6_9CLOT</name>
<protein>
    <submittedName>
        <fullName evidence="3">NAD-dependent epimerase/dehydratase family protein</fullName>
    </submittedName>
</protein>
<evidence type="ECO:0000256" key="1">
    <source>
        <dbReference type="ARBA" id="ARBA00007637"/>
    </source>
</evidence>